<feature type="domain" description="C2H2-type" evidence="20">
    <location>
        <begin position="350"/>
        <end position="377"/>
    </location>
</feature>
<evidence type="ECO:0000256" key="15">
    <source>
        <dbReference type="ARBA" id="ARBA00077042"/>
    </source>
</evidence>
<dbReference type="Pfam" id="PF00096">
    <property type="entry name" value="zf-C2H2"/>
    <property type="match status" value="4"/>
</dbReference>
<evidence type="ECO:0000256" key="1">
    <source>
        <dbReference type="ARBA" id="ARBA00004123"/>
    </source>
</evidence>
<dbReference type="FunFam" id="3.30.160.60:FF:000049">
    <property type="entry name" value="transcriptional repressor CTCF isoform X1"/>
    <property type="match status" value="2"/>
</dbReference>
<evidence type="ECO:0000313" key="21">
    <source>
        <dbReference type="EMBL" id="CAL1604049.1"/>
    </source>
</evidence>
<dbReference type="SMART" id="SM00355">
    <property type="entry name" value="ZnF_C2H2"/>
    <property type="match status" value="11"/>
</dbReference>
<dbReference type="Proteomes" id="UP001497482">
    <property type="component" value="Chromosome 4"/>
</dbReference>
<dbReference type="FunFam" id="3.30.160.60:FF:000222">
    <property type="entry name" value="Putative transcriptional repressor ctcf"/>
    <property type="match status" value="1"/>
</dbReference>
<sequence>MEGEVVSMEDTDGKVLSESGDVLLQDTAEAQQAEVATNMEMMVMDALDPALLQMKTEVLEGGGTVTVTGGEEGQIITLQVVNMEEQTGAALGLGQLQLVQVPVSTTTVEGLQATYVQASMANKDSEPVICHTLPLPEGFQVVKVGANGEVETVEHALQGTHEDLQGPVEEEEEEEEEVHIGVAIPPQDQEDPDYQPIQTVRKLKKGKKSRLRYAEGDRDMDVSVYDFEEEQQEGLLSEVNAEKVVGNMKPPKPTKIKKKGVKKTFQCELCSYTCPRRSNLDRHMKSHTDERPHKCHLCGRAFRTVTLLRNHLNTHTGTRPHKCTDCDMAFVTSGELVRHRRYKHTHEKPFKCSMCDYCSVEVSKLKRHIRSHTGERPFQCSLCSYASRDTYKLKRHMRTHSGEKPYECYICHARFTQSGTMKMHILQKHTENVAKYHCPHCDTVIARKSDLGVHLRKQHSFIETGRKCRYCDAVFHERYALIQHQKTHKNEKRFKCDMCDYCCRQERHMIMHKRTHTGEKPFACSQCEKTFRQKQLLDMHFKRYHDPNFVPTAFVCSKCNKTFTRRNTMLRHTDSCTGENMGDENETPARRGRRGRKRKMQSKADDDDTEGEMEAEEEEEEEEGDEEEEDDDDVVIGEMELEQAPPVVPIPAPEPPVKRKRGRPPKKPATQYAPAAFIRVEDELTGEVNDIVVKKEVGDEQEDDIAEEVIVGDENTQIQMEDLSQVEEAVQEPQLSEAPPNGDLTPEMILSMMDRQTWDATHLSCVVAAQNKGYVDHFGKVQHPTVRAALFDLKEAEALRKQDPERLDEVYAALRRGLQSYLQVHQLELDSLGQQSRENKRNGRLGSLYELDKQVKAIERFMRRLEFHLSKVEELYDAYCIQRRVRDGASKMVAAFNLASGSKEARESLSEANKGYRECTEHMCSLESELESHMGEFHVKMKGLAGFARLCAGDQYEVLMRYGRQRWRLRGRVEVSNKQIWDSEEYIFMPLVTDLLSIKVTELKSLANHVIVGTVSCEMLDLFCPLPQTLAVDINDLGTVKLNLEVTWSPFDKDDQTSSSSTVSKRLLSNQSPPDTPSMREQVFYSLLKRQGEVENGTVWSNSSESSDDSSSPALAHPTQRLIASNLLQSTLTNQLSLSPHKSSASTPSLSSNQEEEESEAPEVFCLNDTVSNGHLQRPTSDCKASDRASLQSADLSETSVDLCGSCPDVSESPTPLVDSLPEINCNQQKDSVFEKTEAEELSVAVTDCSFEKDQEVVEEEQQPPPEDVQDVELKEETPEAPFPTSESFNQEVETALESFDFLNCSDLEEDEEEEEEEVEENDNDNDNDKIHEDDKCKEMDTISKGEAVQEVDQDQSVEGHNEVMDTTAEDKEKEDIISEGSDEEVDEDLNIIMEAPEGFRNSDDDLFSESQESSVADLQDLGQFEMPEELQKSDQEKGDETHEEATSHDQEEP</sequence>
<feature type="domain" description="C2H2-type" evidence="20">
    <location>
        <begin position="406"/>
        <end position="434"/>
    </location>
</feature>
<dbReference type="PANTHER" id="PTHR15829:SF1">
    <property type="entry name" value="RHO FAMILY-INTERACTING CELL POLARIZATION REGULATOR 1"/>
    <property type="match status" value="1"/>
</dbReference>
<dbReference type="GO" id="GO:0008270">
    <property type="term" value="F:zinc ion binding"/>
    <property type="evidence" value="ECO:0007669"/>
    <property type="project" value="UniProtKB-KW"/>
</dbReference>
<evidence type="ECO:0000256" key="19">
    <source>
        <dbReference type="SAM" id="MobiDB-lite"/>
    </source>
</evidence>
<evidence type="ECO:0000313" key="22">
    <source>
        <dbReference type="Proteomes" id="UP001497482"/>
    </source>
</evidence>
<evidence type="ECO:0000256" key="8">
    <source>
        <dbReference type="ARBA" id="ARBA00023015"/>
    </source>
</evidence>
<dbReference type="GO" id="GO:0005634">
    <property type="term" value="C:nucleus"/>
    <property type="evidence" value="ECO:0007669"/>
    <property type="project" value="UniProtKB-SubCell"/>
</dbReference>
<feature type="region of interest" description="Disordered" evidence="19">
    <location>
        <begin position="1053"/>
        <end position="1079"/>
    </location>
</feature>
<evidence type="ECO:0000256" key="7">
    <source>
        <dbReference type="ARBA" id="ARBA00022833"/>
    </source>
</evidence>
<feature type="domain" description="C2H2-type" evidence="20">
    <location>
        <begin position="554"/>
        <end position="581"/>
    </location>
</feature>
<evidence type="ECO:0000256" key="12">
    <source>
        <dbReference type="ARBA" id="ARBA00023242"/>
    </source>
</evidence>
<evidence type="ECO:0000256" key="17">
    <source>
        <dbReference type="ARBA" id="ARBA00080637"/>
    </source>
</evidence>
<dbReference type="FunFam" id="3.30.160.60:FF:000283">
    <property type="entry name" value="Putative transcriptional repressor ctcf"/>
    <property type="match status" value="1"/>
</dbReference>
<evidence type="ECO:0000256" key="4">
    <source>
        <dbReference type="ARBA" id="ARBA00022723"/>
    </source>
</evidence>
<feature type="compositionally biased region" description="Basic and acidic residues" evidence="19">
    <location>
        <begin position="1358"/>
        <end position="1377"/>
    </location>
</feature>
<organism evidence="21 22">
    <name type="scientific">Knipowitschia caucasica</name>
    <name type="common">Caucasian dwarf goby</name>
    <name type="synonym">Pomatoschistus caucasicus</name>
    <dbReference type="NCBI Taxonomy" id="637954"/>
    <lineage>
        <taxon>Eukaryota</taxon>
        <taxon>Metazoa</taxon>
        <taxon>Chordata</taxon>
        <taxon>Craniata</taxon>
        <taxon>Vertebrata</taxon>
        <taxon>Euteleostomi</taxon>
        <taxon>Actinopterygii</taxon>
        <taxon>Neopterygii</taxon>
        <taxon>Teleostei</taxon>
        <taxon>Neoteleostei</taxon>
        <taxon>Acanthomorphata</taxon>
        <taxon>Gobiaria</taxon>
        <taxon>Gobiiformes</taxon>
        <taxon>Gobioidei</taxon>
        <taxon>Gobiidae</taxon>
        <taxon>Gobiinae</taxon>
        <taxon>Knipowitschia</taxon>
    </lineage>
</organism>
<keyword evidence="6 18" id="KW-0863">Zinc-finger</keyword>
<evidence type="ECO:0000256" key="5">
    <source>
        <dbReference type="ARBA" id="ARBA00022737"/>
    </source>
</evidence>
<feature type="domain" description="C2H2-type" evidence="20">
    <location>
        <begin position="466"/>
        <end position="493"/>
    </location>
</feature>
<feature type="compositionally biased region" description="Basic and acidic residues" evidence="19">
    <location>
        <begin position="1327"/>
        <end position="1344"/>
    </location>
</feature>
<feature type="region of interest" description="Disordered" evidence="19">
    <location>
        <begin position="1253"/>
        <end position="1454"/>
    </location>
</feature>
<feature type="domain" description="C2H2-type" evidence="20">
    <location>
        <begin position="378"/>
        <end position="405"/>
    </location>
</feature>
<dbReference type="Pfam" id="PF15903">
    <property type="entry name" value="PL48"/>
    <property type="match status" value="1"/>
</dbReference>
<dbReference type="InterPro" id="IPR036236">
    <property type="entry name" value="Znf_C2H2_sf"/>
</dbReference>
<evidence type="ECO:0000259" key="20">
    <source>
        <dbReference type="PROSITE" id="PS50157"/>
    </source>
</evidence>
<keyword evidence="3" id="KW-0678">Repressor</keyword>
<feature type="domain" description="C2H2-type" evidence="20">
    <location>
        <begin position="436"/>
        <end position="460"/>
    </location>
</feature>
<feature type="domain" description="C2H2-type" evidence="20">
    <location>
        <begin position="265"/>
        <end position="292"/>
    </location>
</feature>
<evidence type="ECO:0000256" key="18">
    <source>
        <dbReference type="PROSITE-ProRule" id="PRU00042"/>
    </source>
</evidence>
<dbReference type="InterPro" id="IPR013087">
    <property type="entry name" value="Znf_C2H2_type"/>
</dbReference>
<feature type="domain" description="C2H2-type" evidence="20">
    <location>
        <begin position="293"/>
        <end position="320"/>
    </location>
</feature>
<keyword evidence="5" id="KW-0677">Repeat</keyword>
<keyword evidence="8" id="KW-0805">Transcription regulation</keyword>
<evidence type="ECO:0000256" key="16">
    <source>
        <dbReference type="ARBA" id="ARBA00079129"/>
    </source>
</evidence>
<evidence type="ECO:0000256" key="2">
    <source>
        <dbReference type="ARBA" id="ARBA00005744"/>
    </source>
</evidence>
<feature type="compositionally biased region" description="Acidic residues" evidence="19">
    <location>
        <begin position="1307"/>
        <end position="1326"/>
    </location>
</feature>
<evidence type="ECO:0000256" key="14">
    <source>
        <dbReference type="ARBA" id="ARBA00069362"/>
    </source>
</evidence>
<keyword evidence="22" id="KW-1185">Reference proteome</keyword>
<comment type="similarity">
    <text evidence="13">Belongs to the CTCF zinc-finger protein family.</text>
</comment>
<evidence type="ECO:0000256" key="11">
    <source>
        <dbReference type="ARBA" id="ARBA00023163"/>
    </source>
</evidence>
<dbReference type="EMBL" id="OZ035826">
    <property type="protein sequence ID" value="CAL1604049.1"/>
    <property type="molecule type" value="Genomic_DNA"/>
</dbReference>
<feature type="compositionally biased region" description="Pro residues" evidence="19">
    <location>
        <begin position="646"/>
        <end position="655"/>
    </location>
</feature>
<feature type="region of interest" description="Disordered" evidence="19">
    <location>
        <begin position="1136"/>
        <end position="1162"/>
    </location>
</feature>
<feature type="region of interest" description="Disordered" evidence="19">
    <location>
        <begin position="573"/>
        <end position="670"/>
    </location>
</feature>
<dbReference type="Gene3D" id="3.30.160.60">
    <property type="entry name" value="Classic Zinc Finger"/>
    <property type="match status" value="9"/>
</dbReference>
<reference evidence="21 22" key="1">
    <citation type="submission" date="2024-04" db="EMBL/GenBank/DDBJ databases">
        <authorList>
            <person name="Waldvogel A.-M."/>
            <person name="Schoenle A."/>
        </authorList>
    </citation>
    <scope>NUCLEOTIDE SEQUENCE [LARGE SCALE GENOMIC DNA]</scope>
</reference>
<dbReference type="GO" id="GO:0006355">
    <property type="term" value="P:regulation of DNA-templated transcription"/>
    <property type="evidence" value="ECO:0007669"/>
    <property type="project" value="UniProtKB-ARBA"/>
</dbReference>
<keyword evidence="7" id="KW-0862">Zinc</keyword>
<evidence type="ECO:0000256" key="3">
    <source>
        <dbReference type="ARBA" id="ARBA00022491"/>
    </source>
</evidence>
<keyword evidence="12" id="KW-0539">Nucleus</keyword>
<dbReference type="FunFam" id="3.30.160.60:FF:000373">
    <property type="entry name" value="Putative transcriptional repressor ctcf"/>
    <property type="match status" value="1"/>
</dbReference>
<keyword evidence="9" id="KW-0238">DNA-binding</keyword>
<dbReference type="GO" id="GO:0003677">
    <property type="term" value="F:DNA binding"/>
    <property type="evidence" value="ECO:0007669"/>
    <property type="project" value="UniProtKB-KW"/>
</dbReference>
<dbReference type="PROSITE" id="PS50157">
    <property type="entry name" value="ZINC_FINGER_C2H2_2"/>
    <property type="match status" value="11"/>
</dbReference>
<evidence type="ECO:0000256" key="9">
    <source>
        <dbReference type="ARBA" id="ARBA00023125"/>
    </source>
</evidence>
<dbReference type="InterPro" id="IPR031780">
    <property type="entry name" value="FAM65_N"/>
</dbReference>
<dbReference type="FunFam" id="3.30.160.60:FF:000420">
    <property type="entry name" value="Putative transcriptional repressor ctcf"/>
    <property type="match status" value="1"/>
</dbReference>
<dbReference type="InterPro" id="IPR026136">
    <property type="entry name" value="RIPOR3"/>
</dbReference>
<dbReference type="FunFam" id="3.30.160.60:FF:000123">
    <property type="entry name" value="transcriptional repressor CTCF isoform X1"/>
    <property type="match status" value="1"/>
</dbReference>
<dbReference type="PANTHER" id="PTHR15829">
    <property type="entry name" value="PROTEIN KINASE PKN/PRK1, EFFECTOR"/>
    <property type="match status" value="1"/>
</dbReference>
<dbReference type="SUPFAM" id="SSF57667">
    <property type="entry name" value="beta-beta-alpha zinc fingers"/>
    <property type="match status" value="7"/>
</dbReference>
<protein>
    <recommendedName>
        <fullName evidence="14">Transcriptional repressor CTCF</fullName>
    </recommendedName>
    <alternativeName>
        <fullName evidence="15">11-zinc finger protein</fullName>
    </alternativeName>
    <alternativeName>
        <fullName evidence="16">CCCTC-binding factor</fullName>
    </alternativeName>
    <alternativeName>
        <fullName evidence="17">CTCFL paralog</fullName>
    </alternativeName>
</protein>
<proteinExistence type="inferred from homology"/>
<dbReference type="PROSITE" id="PS00028">
    <property type="entry name" value="ZINC_FINGER_C2H2_1"/>
    <property type="match status" value="8"/>
</dbReference>
<feature type="domain" description="C2H2-type" evidence="20">
    <location>
        <begin position="494"/>
        <end position="521"/>
    </location>
</feature>
<feature type="compositionally biased region" description="Acidic residues" evidence="19">
    <location>
        <begin position="1381"/>
        <end position="1390"/>
    </location>
</feature>
<comment type="subcellular location">
    <subcellularLocation>
        <location evidence="1">Nucleus</location>
    </subcellularLocation>
</comment>
<evidence type="ECO:0000256" key="10">
    <source>
        <dbReference type="ARBA" id="ARBA00023159"/>
    </source>
</evidence>
<keyword evidence="10" id="KW-0010">Activator</keyword>
<accession>A0AAV2LQ11</accession>
<gene>
    <name evidence="21" type="ORF">KC01_LOCUS31632</name>
</gene>
<name>A0AAV2LQ11_KNICA</name>
<feature type="compositionally biased region" description="Basic residues" evidence="19">
    <location>
        <begin position="590"/>
        <end position="601"/>
    </location>
</feature>
<comment type="similarity">
    <text evidence="2">Belongs to the RIPOR family.</text>
</comment>
<feature type="domain" description="C2H2-type" evidence="20">
    <location>
        <begin position="522"/>
        <end position="545"/>
    </location>
</feature>
<evidence type="ECO:0000256" key="6">
    <source>
        <dbReference type="ARBA" id="ARBA00022771"/>
    </source>
</evidence>
<keyword evidence="11" id="KW-0804">Transcription</keyword>
<dbReference type="GO" id="GO:0010557">
    <property type="term" value="P:positive regulation of macromolecule biosynthetic process"/>
    <property type="evidence" value="ECO:0007669"/>
    <property type="project" value="UniProtKB-ARBA"/>
</dbReference>
<feature type="compositionally biased region" description="Acidic residues" evidence="19">
    <location>
        <begin position="605"/>
        <end position="641"/>
    </location>
</feature>
<evidence type="ECO:0000256" key="13">
    <source>
        <dbReference type="ARBA" id="ARBA00061457"/>
    </source>
</evidence>
<feature type="compositionally biased region" description="Basic and acidic residues" evidence="19">
    <location>
        <begin position="1430"/>
        <end position="1454"/>
    </location>
</feature>
<feature type="domain" description="C2H2-type" evidence="20">
    <location>
        <begin position="321"/>
        <end position="349"/>
    </location>
</feature>
<keyword evidence="4" id="KW-0479">Metal-binding</keyword>